<organism evidence="1 2">
    <name type="scientific">Pedobacter petrophilus</name>
    <dbReference type="NCBI Taxonomy" id="1908241"/>
    <lineage>
        <taxon>Bacteria</taxon>
        <taxon>Pseudomonadati</taxon>
        <taxon>Bacteroidota</taxon>
        <taxon>Sphingobacteriia</taxon>
        <taxon>Sphingobacteriales</taxon>
        <taxon>Sphingobacteriaceae</taxon>
        <taxon>Pedobacter</taxon>
    </lineage>
</organism>
<dbReference type="OrthoDB" id="1250536at2"/>
<sequence>MMFKKLGATLLFLTFPALLIAQVKIRKGYAELTESPASGKKMEKISLFFDDDLRKDEAVIVKHQSSLSNYKLLIYLSSLNKQFEIDLPSTNDFQIYPIPLTLKNKALQFGYFEDGTSAFGRFIKLRYDTPSKKIKVIGYDSGYRALPTEHIDKSYNLLTGIYVVKRTYYKADGQTKTQSFTGKNDHFKNMVFIDNLDLEMFNNLDDVGSKYE</sequence>
<comment type="caution">
    <text evidence="1">The sequence shown here is derived from an EMBL/GenBank/DDBJ whole genome shotgun (WGS) entry which is preliminary data.</text>
</comment>
<dbReference type="AlphaFoldDB" id="A0A7K0FZQ8"/>
<evidence type="ECO:0000313" key="2">
    <source>
        <dbReference type="Proteomes" id="UP000487757"/>
    </source>
</evidence>
<name>A0A7K0FZQ8_9SPHI</name>
<accession>A0A7K0FZQ8</accession>
<reference evidence="1 2" key="1">
    <citation type="submission" date="2019-11" db="EMBL/GenBank/DDBJ databases">
        <title>Pedobacter petrophilus genome.</title>
        <authorList>
            <person name="Feldbauer M.J."/>
            <person name="Newman J.D."/>
        </authorList>
    </citation>
    <scope>NUCLEOTIDE SEQUENCE [LARGE SCALE GENOMIC DNA]</scope>
    <source>
        <strain evidence="1 2">LMG 29686</strain>
    </source>
</reference>
<keyword evidence="2" id="KW-1185">Reference proteome</keyword>
<evidence type="ECO:0000313" key="1">
    <source>
        <dbReference type="EMBL" id="MRX76564.1"/>
    </source>
</evidence>
<dbReference type="Proteomes" id="UP000487757">
    <property type="component" value="Unassembled WGS sequence"/>
</dbReference>
<proteinExistence type="predicted"/>
<dbReference type="EMBL" id="WKKH01000013">
    <property type="protein sequence ID" value="MRX76564.1"/>
    <property type="molecule type" value="Genomic_DNA"/>
</dbReference>
<protein>
    <submittedName>
        <fullName evidence="1">Uncharacterized protein</fullName>
    </submittedName>
</protein>
<dbReference type="RefSeq" id="WP_154280802.1">
    <property type="nucleotide sequence ID" value="NZ_WKKH01000013.1"/>
</dbReference>
<gene>
    <name evidence="1" type="ORF">GJU39_10715</name>
</gene>